<evidence type="ECO:0000313" key="2">
    <source>
        <dbReference type="Proteomes" id="UP001152531"/>
    </source>
</evidence>
<comment type="caution">
    <text evidence="1">The sequence shown here is derived from an EMBL/GenBank/DDBJ whole genome shotgun (WGS) entry which is preliminary data.</text>
</comment>
<gene>
    <name evidence="1" type="ORF">CLIB1444_21S00826</name>
</gene>
<protein>
    <submittedName>
        <fullName evidence="1">SWI/SNF complex subunit Swi3p</fullName>
    </submittedName>
</protein>
<name>A0ACA9YGL0_9ASCO</name>
<proteinExistence type="predicted"/>
<organism evidence="1 2">
    <name type="scientific">[Candida] jaroonii</name>
    <dbReference type="NCBI Taxonomy" id="467808"/>
    <lineage>
        <taxon>Eukaryota</taxon>
        <taxon>Fungi</taxon>
        <taxon>Dikarya</taxon>
        <taxon>Ascomycota</taxon>
        <taxon>Saccharomycotina</taxon>
        <taxon>Pichiomycetes</taxon>
        <taxon>Debaryomycetaceae</taxon>
        <taxon>Yamadazyma</taxon>
    </lineage>
</organism>
<dbReference type="EMBL" id="CALSDN010000021">
    <property type="protein sequence ID" value="CAH6723852.1"/>
    <property type="molecule type" value="Genomic_DNA"/>
</dbReference>
<keyword evidence="2" id="KW-1185">Reference proteome</keyword>
<sequence length="670" mass="77529">MSDIDDAKVSDMEIDNGINFDDDNLALNDSNDMLMLDIDVKSESDEKDQQLPELDESKSQSEDSNDVDDQSIEDMMIQDSPNDFQKDSVPEISSKGDSGEEESLKPSESSLPTIDDEVSIQEVSKISDKPIKEEVTDEGNKNEESKIGGNKDEDKTEENKKQAEEAKEESKKEKEEWLEPEIDESTVRPFKQTHTVIIPSYSSWFNIDKINKIEKTSLPEFFKNHPSKSPKIYIGYRNFMVNAYRLNPNEYLTLTSCRRNLVGDVGSIMRVFKFLNKWGLINYQVNPTFKPNFNLERLANGNLAPLPFAGEFKISYDTPRGLFPFETYKVNSDLNVEKLKHLITKSGKDFKNNDIKTNEINEDNENNERIKREQNFEDESPNKKVKDNWNNEDESKLLKLINQYKNDWFKISKELGKTPQECILKFLKLPIDDNFSKLSIKEFELMKFSSNFPVNNIDNPIINNLIFMSQLVDSDVAKVASEEASKKMHEKLLEKLNGDEKIDEDKQKQEIKDIEGLINSTLFGIIGSKSYLFSKFEEREMFKISNLIINQELNKINLKLDKINKLEKIYENERKQLIKSQEEIFIERLNLTQSTISISKKFQDIIKTLEKNDISSEIKQSLNDIKSLIFKPNKSILIENDKTDEKEVEINDIINPVSVTDPQNFKVWVP</sequence>
<evidence type="ECO:0000313" key="1">
    <source>
        <dbReference type="EMBL" id="CAH6723852.1"/>
    </source>
</evidence>
<dbReference type="Proteomes" id="UP001152531">
    <property type="component" value="Unassembled WGS sequence"/>
</dbReference>
<accession>A0ACA9YGL0</accession>
<reference evidence="1" key="1">
    <citation type="submission" date="2022-06" db="EMBL/GenBank/DDBJ databases">
        <authorList>
            <person name="Legras J.-L."/>
            <person name="Devillers H."/>
            <person name="Grondin C."/>
        </authorList>
    </citation>
    <scope>NUCLEOTIDE SEQUENCE</scope>
    <source>
        <strain evidence="1">CLIB 1444</strain>
    </source>
</reference>